<dbReference type="SUPFAM" id="SSF88659">
    <property type="entry name" value="Sigma3 and sigma4 domains of RNA polymerase sigma factors"/>
    <property type="match status" value="1"/>
</dbReference>
<keyword evidence="2" id="KW-0805">Transcription regulation</keyword>
<protein>
    <submittedName>
        <fullName evidence="7">RNA polymerase sigma factor (Sigma-70 family)</fullName>
    </submittedName>
</protein>
<evidence type="ECO:0000256" key="5">
    <source>
        <dbReference type="ARBA" id="ARBA00023163"/>
    </source>
</evidence>
<dbReference type="NCBIfam" id="TIGR02937">
    <property type="entry name" value="sigma70-ECF"/>
    <property type="match status" value="1"/>
</dbReference>
<evidence type="ECO:0000313" key="8">
    <source>
        <dbReference type="Proteomes" id="UP000294558"/>
    </source>
</evidence>
<dbReference type="PANTHER" id="PTHR43133">
    <property type="entry name" value="RNA POLYMERASE ECF-TYPE SIGMA FACTO"/>
    <property type="match status" value="1"/>
</dbReference>
<dbReference type="OrthoDB" id="8611574at2"/>
<evidence type="ECO:0000259" key="6">
    <source>
        <dbReference type="Pfam" id="PF04542"/>
    </source>
</evidence>
<dbReference type="Gene3D" id="1.10.1740.10">
    <property type="match status" value="1"/>
</dbReference>
<dbReference type="AlphaFoldDB" id="A0A4R7HX47"/>
<sequence>MSPDQRFSPGDDLAELVDGALAGTQAAWDALVVRLERVVWKAVNMMTYDADIRDDAFAATWLRLAERLDTIREPQKLPGWLATTATNEVRQLLRQRGRLPVGLPDSGPDQQGGGLGSLLDTLPGDDGDHERDMIAAEDARQVRAAFRRLDDGCRQVITVLVLTDPPLAYDQASELLGRPIGSLGPTRKRCLEKIRTLLELEGDAE</sequence>
<dbReference type="Pfam" id="PF04542">
    <property type="entry name" value="Sigma70_r2"/>
    <property type="match status" value="1"/>
</dbReference>
<dbReference type="InterPro" id="IPR013324">
    <property type="entry name" value="RNA_pol_sigma_r3/r4-like"/>
</dbReference>
<dbReference type="InterPro" id="IPR014284">
    <property type="entry name" value="RNA_pol_sigma-70_dom"/>
</dbReference>
<keyword evidence="8" id="KW-1185">Reference proteome</keyword>
<name>A0A4R7HX47_9ACTN</name>
<accession>A0A4R7HX47</accession>
<organism evidence="7 8">
    <name type="scientific">Ilumatobacter fluminis</name>
    <dbReference type="NCBI Taxonomy" id="467091"/>
    <lineage>
        <taxon>Bacteria</taxon>
        <taxon>Bacillati</taxon>
        <taxon>Actinomycetota</taxon>
        <taxon>Acidimicrobiia</taxon>
        <taxon>Acidimicrobiales</taxon>
        <taxon>Ilumatobacteraceae</taxon>
        <taxon>Ilumatobacter</taxon>
    </lineage>
</organism>
<keyword evidence="5" id="KW-0804">Transcription</keyword>
<dbReference type="InterPro" id="IPR007627">
    <property type="entry name" value="RNA_pol_sigma70_r2"/>
</dbReference>
<comment type="similarity">
    <text evidence="1">Belongs to the sigma-70 factor family. ECF subfamily.</text>
</comment>
<dbReference type="PANTHER" id="PTHR43133:SF8">
    <property type="entry name" value="RNA POLYMERASE SIGMA FACTOR HI_1459-RELATED"/>
    <property type="match status" value="1"/>
</dbReference>
<gene>
    <name evidence="7" type="ORF">BDK89_1310</name>
</gene>
<evidence type="ECO:0000256" key="4">
    <source>
        <dbReference type="ARBA" id="ARBA00023125"/>
    </source>
</evidence>
<proteinExistence type="inferred from homology"/>
<dbReference type="GO" id="GO:0006352">
    <property type="term" value="P:DNA-templated transcription initiation"/>
    <property type="evidence" value="ECO:0007669"/>
    <property type="project" value="InterPro"/>
</dbReference>
<dbReference type="SUPFAM" id="SSF88946">
    <property type="entry name" value="Sigma2 domain of RNA polymerase sigma factors"/>
    <property type="match status" value="1"/>
</dbReference>
<dbReference type="InterPro" id="IPR036388">
    <property type="entry name" value="WH-like_DNA-bd_sf"/>
</dbReference>
<dbReference type="RefSeq" id="WP_133868163.1">
    <property type="nucleotide sequence ID" value="NZ_JAVJPS010000026.1"/>
</dbReference>
<dbReference type="EMBL" id="SOAU01000001">
    <property type="protein sequence ID" value="TDT15732.1"/>
    <property type="molecule type" value="Genomic_DNA"/>
</dbReference>
<evidence type="ECO:0000256" key="2">
    <source>
        <dbReference type="ARBA" id="ARBA00023015"/>
    </source>
</evidence>
<evidence type="ECO:0000256" key="3">
    <source>
        <dbReference type="ARBA" id="ARBA00023082"/>
    </source>
</evidence>
<keyword evidence="4" id="KW-0238">DNA-binding</keyword>
<feature type="domain" description="RNA polymerase sigma-70 region 2" evidence="6">
    <location>
        <begin position="31"/>
        <end position="98"/>
    </location>
</feature>
<keyword evidence="3" id="KW-0731">Sigma factor</keyword>
<comment type="caution">
    <text evidence="7">The sequence shown here is derived from an EMBL/GenBank/DDBJ whole genome shotgun (WGS) entry which is preliminary data.</text>
</comment>
<dbReference type="Gene3D" id="1.10.10.10">
    <property type="entry name" value="Winged helix-like DNA-binding domain superfamily/Winged helix DNA-binding domain"/>
    <property type="match status" value="1"/>
</dbReference>
<reference evidence="7 8" key="1">
    <citation type="submission" date="2019-03" db="EMBL/GenBank/DDBJ databases">
        <title>Sequencing the genomes of 1000 actinobacteria strains.</title>
        <authorList>
            <person name="Klenk H.-P."/>
        </authorList>
    </citation>
    <scope>NUCLEOTIDE SEQUENCE [LARGE SCALE GENOMIC DNA]</scope>
    <source>
        <strain evidence="7 8">DSM 18936</strain>
    </source>
</reference>
<dbReference type="Proteomes" id="UP000294558">
    <property type="component" value="Unassembled WGS sequence"/>
</dbReference>
<dbReference type="GO" id="GO:0003677">
    <property type="term" value="F:DNA binding"/>
    <property type="evidence" value="ECO:0007669"/>
    <property type="project" value="UniProtKB-KW"/>
</dbReference>
<dbReference type="InterPro" id="IPR039425">
    <property type="entry name" value="RNA_pol_sigma-70-like"/>
</dbReference>
<evidence type="ECO:0000256" key="1">
    <source>
        <dbReference type="ARBA" id="ARBA00010641"/>
    </source>
</evidence>
<dbReference type="GO" id="GO:0016987">
    <property type="term" value="F:sigma factor activity"/>
    <property type="evidence" value="ECO:0007669"/>
    <property type="project" value="UniProtKB-KW"/>
</dbReference>
<evidence type="ECO:0000313" key="7">
    <source>
        <dbReference type="EMBL" id="TDT15732.1"/>
    </source>
</evidence>
<dbReference type="InterPro" id="IPR013325">
    <property type="entry name" value="RNA_pol_sigma_r2"/>
</dbReference>